<evidence type="ECO:0000256" key="1">
    <source>
        <dbReference type="SAM" id="MobiDB-lite"/>
    </source>
</evidence>
<evidence type="ECO:0000313" key="2">
    <source>
        <dbReference type="EMBL" id="EKC32421.1"/>
    </source>
</evidence>
<accession>K1RE97</accession>
<protein>
    <submittedName>
        <fullName evidence="2">Uncharacterized protein</fullName>
    </submittedName>
</protein>
<sequence length="272" mass="31199">MSQHEESTSASDSEISKTSSPSSSDVEQFPKCTSDWDCHFVDKLCVSYKQEDIIRIISSEWSLFHLYEEDRLEVERCLNACDLKLNYESLEDLPPDVTTPIEKFARGWEPNQLQLRVMQAEPLLKKTQPFISTKKSQIMGRTVSSKADILCCRTDPALQRPILCICEVKKNLSDEICQLSPPRKKLRNASYQDTANTYIGEHSLWSQHIGELFVYLDKSARNEGILGITVEKTWSHHITVHKLHSQRFQHLIHLGPSSGSPQFTIFPIFFNI</sequence>
<feature type="compositionally biased region" description="Low complexity" evidence="1">
    <location>
        <begin position="11"/>
        <end position="24"/>
    </location>
</feature>
<dbReference type="AlphaFoldDB" id="K1RE97"/>
<dbReference type="HOGENOM" id="CLU_084582_0_0_1"/>
<organism evidence="2">
    <name type="scientific">Magallana gigas</name>
    <name type="common">Pacific oyster</name>
    <name type="synonym">Crassostrea gigas</name>
    <dbReference type="NCBI Taxonomy" id="29159"/>
    <lineage>
        <taxon>Eukaryota</taxon>
        <taxon>Metazoa</taxon>
        <taxon>Spiralia</taxon>
        <taxon>Lophotrochozoa</taxon>
        <taxon>Mollusca</taxon>
        <taxon>Bivalvia</taxon>
        <taxon>Autobranchia</taxon>
        <taxon>Pteriomorphia</taxon>
        <taxon>Ostreida</taxon>
        <taxon>Ostreoidea</taxon>
        <taxon>Ostreidae</taxon>
        <taxon>Magallana</taxon>
    </lineage>
</organism>
<name>K1RE97_MAGGI</name>
<dbReference type="InParanoid" id="K1RE97"/>
<gene>
    <name evidence="2" type="ORF">CGI_10003281</name>
</gene>
<reference evidence="2" key="1">
    <citation type="journal article" date="2012" name="Nature">
        <title>The oyster genome reveals stress adaptation and complexity of shell formation.</title>
        <authorList>
            <person name="Zhang G."/>
            <person name="Fang X."/>
            <person name="Guo X."/>
            <person name="Li L."/>
            <person name="Luo R."/>
            <person name="Xu F."/>
            <person name="Yang P."/>
            <person name="Zhang L."/>
            <person name="Wang X."/>
            <person name="Qi H."/>
            <person name="Xiong Z."/>
            <person name="Que H."/>
            <person name="Xie Y."/>
            <person name="Holland P.W."/>
            <person name="Paps J."/>
            <person name="Zhu Y."/>
            <person name="Wu F."/>
            <person name="Chen Y."/>
            <person name="Wang J."/>
            <person name="Peng C."/>
            <person name="Meng J."/>
            <person name="Yang L."/>
            <person name="Liu J."/>
            <person name="Wen B."/>
            <person name="Zhang N."/>
            <person name="Huang Z."/>
            <person name="Zhu Q."/>
            <person name="Feng Y."/>
            <person name="Mount A."/>
            <person name="Hedgecock D."/>
            <person name="Xu Z."/>
            <person name="Liu Y."/>
            <person name="Domazet-Loso T."/>
            <person name="Du Y."/>
            <person name="Sun X."/>
            <person name="Zhang S."/>
            <person name="Liu B."/>
            <person name="Cheng P."/>
            <person name="Jiang X."/>
            <person name="Li J."/>
            <person name="Fan D."/>
            <person name="Wang W."/>
            <person name="Fu W."/>
            <person name="Wang T."/>
            <person name="Wang B."/>
            <person name="Zhang J."/>
            <person name="Peng Z."/>
            <person name="Li Y."/>
            <person name="Li N."/>
            <person name="Wang J."/>
            <person name="Chen M."/>
            <person name="He Y."/>
            <person name="Tan F."/>
            <person name="Song X."/>
            <person name="Zheng Q."/>
            <person name="Huang R."/>
            <person name="Yang H."/>
            <person name="Du X."/>
            <person name="Chen L."/>
            <person name="Yang M."/>
            <person name="Gaffney P.M."/>
            <person name="Wang S."/>
            <person name="Luo L."/>
            <person name="She Z."/>
            <person name="Ming Y."/>
            <person name="Huang W."/>
            <person name="Zhang S."/>
            <person name="Huang B."/>
            <person name="Zhang Y."/>
            <person name="Qu T."/>
            <person name="Ni P."/>
            <person name="Miao G."/>
            <person name="Wang J."/>
            <person name="Wang Q."/>
            <person name="Steinberg C.E."/>
            <person name="Wang H."/>
            <person name="Li N."/>
            <person name="Qian L."/>
            <person name="Zhang G."/>
            <person name="Li Y."/>
            <person name="Yang H."/>
            <person name="Liu X."/>
            <person name="Wang J."/>
            <person name="Yin Y."/>
            <person name="Wang J."/>
        </authorList>
    </citation>
    <scope>NUCLEOTIDE SEQUENCE [LARGE SCALE GENOMIC DNA]</scope>
    <source>
        <strain evidence="2">05x7-T-G4-1.051#20</strain>
    </source>
</reference>
<feature type="region of interest" description="Disordered" evidence="1">
    <location>
        <begin position="1"/>
        <end position="29"/>
    </location>
</feature>
<dbReference type="EMBL" id="JH818751">
    <property type="protein sequence ID" value="EKC32421.1"/>
    <property type="molecule type" value="Genomic_DNA"/>
</dbReference>
<proteinExistence type="predicted"/>